<dbReference type="PANTHER" id="PTHR11008:SF32">
    <property type="entry name" value="CIRCADIAN CLOCK-CONTROLLED PROTEIN DAYWAKE-RELATED"/>
    <property type="match status" value="1"/>
</dbReference>
<evidence type="ECO:0000256" key="4">
    <source>
        <dbReference type="SAM" id="SignalP"/>
    </source>
</evidence>
<keyword evidence="2" id="KW-0090">Biological rhythms</keyword>
<sequence length="248" mass="28411">MMRTLAVLMLAGVAAAKLKPLSSYFDVCSRNQNDKMLSRCVKDSVIKARDQLIKGIPELKLSSSDPLLIKKMEMKEKSGRLKFDQTLTDLKIYGLSNFILNDMSWNLEGLNFNATTTVPKMRMEGSYTIDGQLLIMPIKGSGHISQNLTDVKSVHSVKYGKVQINNKTHLTVRSYKLTVEPKNVRTHLSNLFNGDRQLGDATNAFLNENWYEAFNTYRSLPEKAFSEFFRNQVEQVYKRYTFDELFPE</sequence>
<feature type="chain" id="PRO_5007389637" evidence="4">
    <location>
        <begin position="17"/>
        <end position="248"/>
    </location>
</feature>
<dbReference type="FunFam" id="3.15.10.30:FF:000001">
    <property type="entry name" value="Takeout-like protein 1"/>
    <property type="match status" value="1"/>
</dbReference>
<gene>
    <name evidence="6" type="primary">to_39</name>
    <name evidence="5" type="synonym">to_40</name>
    <name evidence="6" type="ORF">CM83_77417</name>
    <name evidence="5" type="ORF">CM83_77418</name>
</gene>
<dbReference type="InterPro" id="IPR038606">
    <property type="entry name" value="To_sf"/>
</dbReference>
<dbReference type="InterPro" id="IPR010562">
    <property type="entry name" value="Haemolymph_juvenile_hormone-bd"/>
</dbReference>
<keyword evidence="1 4" id="KW-0732">Signal</keyword>
<proteinExistence type="inferred from homology"/>
<dbReference type="Gene3D" id="3.15.10.30">
    <property type="entry name" value="Haemolymph juvenile hormone binding protein"/>
    <property type="match status" value="1"/>
</dbReference>
<evidence type="ECO:0000256" key="3">
    <source>
        <dbReference type="ARBA" id="ARBA00060902"/>
    </source>
</evidence>
<evidence type="ECO:0000313" key="5">
    <source>
        <dbReference type="EMBL" id="JAG21189.1"/>
    </source>
</evidence>
<reference evidence="6" key="1">
    <citation type="journal article" date="2014" name="PLoS ONE">
        <title>Transcriptome-Based Identification of ABC Transporters in the Western Tarnished Plant Bug Lygus hesperus.</title>
        <authorList>
            <person name="Hull J.J."/>
            <person name="Chaney K."/>
            <person name="Geib S.M."/>
            <person name="Fabrick J.A."/>
            <person name="Brent C.S."/>
            <person name="Walsh D."/>
            <person name="Lavine L.C."/>
        </authorList>
    </citation>
    <scope>NUCLEOTIDE SEQUENCE</scope>
</reference>
<dbReference type="PANTHER" id="PTHR11008">
    <property type="entry name" value="PROTEIN TAKEOUT-LIKE PROTEIN"/>
    <property type="match status" value="1"/>
</dbReference>
<dbReference type="EMBL" id="GBHO01022415">
    <property type="protein sequence ID" value="JAG21189.1"/>
    <property type="molecule type" value="Transcribed_RNA"/>
</dbReference>
<dbReference type="Pfam" id="PF06585">
    <property type="entry name" value="JHBP"/>
    <property type="match status" value="1"/>
</dbReference>
<dbReference type="GO" id="GO:0005615">
    <property type="term" value="C:extracellular space"/>
    <property type="evidence" value="ECO:0007669"/>
    <property type="project" value="TreeGrafter"/>
</dbReference>
<evidence type="ECO:0000256" key="2">
    <source>
        <dbReference type="ARBA" id="ARBA00023108"/>
    </source>
</evidence>
<protein>
    <submittedName>
        <fullName evidence="6">Protein takeout</fullName>
    </submittedName>
</protein>
<dbReference type="GO" id="GO:0007623">
    <property type="term" value="P:circadian rhythm"/>
    <property type="evidence" value="ECO:0007669"/>
    <property type="project" value="UniProtKB-ARBA"/>
</dbReference>
<name>A0A0A9XR41_LYGHE</name>
<dbReference type="EMBL" id="GBHO01022286">
    <property type="protein sequence ID" value="JAG21318.1"/>
    <property type="molecule type" value="Transcribed_RNA"/>
</dbReference>
<dbReference type="AlphaFoldDB" id="A0A0A9XR41"/>
<accession>A0A0A9XR41</accession>
<feature type="signal peptide" evidence="4">
    <location>
        <begin position="1"/>
        <end position="16"/>
    </location>
</feature>
<dbReference type="SMART" id="SM00700">
    <property type="entry name" value="JHBP"/>
    <property type="match status" value="1"/>
</dbReference>
<organism evidence="6">
    <name type="scientific">Lygus hesperus</name>
    <name type="common">Western plant bug</name>
    <dbReference type="NCBI Taxonomy" id="30085"/>
    <lineage>
        <taxon>Eukaryota</taxon>
        <taxon>Metazoa</taxon>
        <taxon>Ecdysozoa</taxon>
        <taxon>Arthropoda</taxon>
        <taxon>Hexapoda</taxon>
        <taxon>Insecta</taxon>
        <taxon>Pterygota</taxon>
        <taxon>Neoptera</taxon>
        <taxon>Paraneoptera</taxon>
        <taxon>Hemiptera</taxon>
        <taxon>Heteroptera</taxon>
        <taxon>Panheteroptera</taxon>
        <taxon>Cimicomorpha</taxon>
        <taxon>Miridae</taxon>
        <taxon>Mirini</taxon>
        <taxon>Lygus</taxon>
    </lineage>
</organism>
<comment type="similarity">
    <text evidence="3">Belongs to the TO family.</text>
</comment>
<reference evidence="6" key="2">
    <citation type="submission" date="2014-07" db="EMBL/GenBank/DDBJ databases">
        <authorList>
            <person name="Hull J."/>
        </authorList>
    </citation>
    <scope>NUCLEOTIDE SEQUENCE</scope>
</reference>
<evidence type="ECO:0000313" key="6">
    <source>
        <dbReference type="EMBL" id="JAG21318.1"/>
    </source>
</evidence>
<evidence type="ECO:0000256" key="1">
    <source>
        <dbReference type="ARBA" id="ARBA00022729"/>
    </source>
</evidence>